<feature type="domain" description="ABC3 transporter permease C-terminal" evidence="7">
    <location>
        <begin position="290"/>
        <end position="405"/>
    </location>
</feature>
<keyword evidence="5 6" id="KW-0472">Membrane</keyword>
<sequence>MLRHNLLLIYRNFKRFKSTFFINLIGLSTGLACALLIFLWVRDELAVDRFHEKNSRIFQVMKNYTDSQGINTGENTPGLLARALAEEMPEVENAVSVFPPADYTFKGVLSLEDVHVKARSKFADKDFFQIFSYPLLQGDKEQVLSDPSSVVISEDLAMNLFDTSDDAIGKRVVWNGERHSGDFLIAGIFETPPSNATIQFDIVFSYDLVFDLFNGFEGWGNNGPSTYLILKENTDVAGFDDKIVNFVKSKDPEAPTTLFIRPYADRYLYSDYENGVLVGGRIEYVRLFSIIAVFILMIACVNFMNLSTAKASRRLKEIGVKKAIGADRKTLFTQYLEESMLLALVSLMVATFLVTLFLPQFNNLTGKQLSLHFDSRLIFSMVGITLFTGFFAGSYPALYLSGFSPVSILKGGGIFSKSSIGELWARKGLVVFQFTVSILLIVSVWVVYQQMKFIQSKHLGFDRESVITFTAEGKLAEETETFLSEIKKIPGIINAAYMDGDLISMHNGTTGVWWEGKNPDHIVDFGMLRTGYDLVETLGIELKEGRSFSRDFMAESSKVIFNDAAIESMGLTEPVGKTVTVWGEEKQIIGVVKNFHFESFYENVNPFFFMFSNRAHHMLVKVNAGTAKETLAQLGEFYQTYNQGLPFDYRLLDEDYQALYIAEQRVSVLSRYFAGLAIIISCLGLFGLAAFTAERKIKEIGIRKILGSSEWKIVKLLSSDFAKMVLLAIVIALPLSFYMTKNWLDNFAYKIDLEWWYFIGAGVLTLVIALLTVSFQSVKAALTNPVESLRSE</sequence>
<dbReference type="InterPro" id="IPR050250">
    <property type="entry name" value="Macrolide_Exporter_MacB"/>
</dbReference>
<feature type="domain" description="MacB-like periplasmic core" evidence="8">
    <location>
        <begin position="21"/>
        <end position="243"/>
    </location>
</feature>
<evidence type="ECO:0000256" key="2">
    <source>
        <dbReference type="ARBA" id="ARBA00022475"/>
    </source>
</evidence>
<evidence type="ECO:0000313" key="9">
    <source>
        <dbReference type="EMBL" id="MFC4874588.1"/>
    </source>
</evidence>
<gene>
    <name evidence="9" type="ORF">ACFPFU_22990</name>
</gene>
<protein>
    <submittedName>
        <fullName evidence="9">ABC transporter permease</fullName>
    </submittedName>
</protein>
<evidence type="ECO:0000256" key="1">
    <source>
        <dbReference type="ARBA" id="ARBA00004651"/>
    </source>
</evidence>
<dbReference type="EMBL" id="JBHSJJ010000019">
    <property type="protein sequence ID" value="MFC4874588.1"/>
    <property type="molecule type" value="Genomic_DNA"/>
</dbReference>
<proteinExistence type="predicted"/>
<keyword evidence="2" id="KW-1003">Cell membrane</keyword>
<dbReference type="RefSeq" id="WP_377068583.1">
    <property type="nucleotide sequence ID" value="NZ_JBHSJJ010000019.1"/>
</dbReference>
<evidence type="ECO:0000313" key="10">
    <source>
        <dbReference type="Proteomes" id="UP001595818"/>
    </source>
</evidence>
<dbReference type="InterPro" id="IPR003838">
    <property type="entry name" value="ABC3_permease_C"/>
</dbReference>
<feature type="transmembrane region" description="Helical" evidence="6">
    <location>
        <begin position="378"/>
        <end position="400"/>
    </location>
</feature>
<evidence type="ECO:0000259" key="8">
    <source>
        <dbReference type="Pfam" id="PF12704"/>
    </source>
</evidence>
<comment type="caution">
    <text evidence="9">The sequence shown here is derived from an EMBL/GenBank/DDBJ whole genome shotgun (WGS) entry which is preliminary data.</text>
</comment>
<evidence type="ECO:0000256" key="4">
    <source>
        <dbReference type="ARBA" id="ARBA00022989"/>
    </source>
</evidence>
<feature type="transmembrane region" description="Helical" evidence="6">
    <location>
        <begin position="20"/>
        <end position="41"/>
    </location>
</feature>
<dbReference type="Proteomes" id="UP001595818">
    <property type="component" value="Unassembled WGS sequence"/>
</dbReference>
<reference evidence="10" key="1">
    <citation type="journal article" date="2019" name="Int. J. Syst. Evol. Microbiol.">
        <title>The Global Catalogue of Microorganisms (GCM) 10K type strain sequencing project: providing services to taxonomists for standard genome sequencing and annotation.</title>
        <authorList>
            <consortium name="The Broad Institute Genomics Platform"/>
            <consortium name="The Broad Institute Genome Sequencing Center for Infectious Disease"/>
            <person name="Wu L."/>
            <person name="Ma J."/>
        </authorList>
    </citation>
    <scope>NUCLEOTIDE SEQUENCE [LARGE SCALE GENOMIC DNA]</scope>
    <source>
        <strain evidence="10">CGMCC 4.7466</strain>
    </source>
</reference>
<evidence type="ECO:0000256" key="3">
    <source>
        <dbReference type="ARBA" id="ARBA00022692"/>
    </source>
</evidence>
<feature type="transmembrane region" description="Helical" evidence="6">
    <location>
        <begin position="713"/>
        <end position="735"/>
    </location>
</feature>
<dbReference type="InterPro" id="IPR025857">
    <property type="entry name" value="MacB_PCD"/>
</dbReference>
<evidence type="ECO:0000256" key="5">
    <source>
        <dbReference type="ARBA" id="ARBA00023136"/>
    </source>
</evidence>
<accession>A0ABV9T7J5</accession>
<dbReference type="Pfam" id="PF02687">
    <property type="entry name" value="FtsX"/>
    <property type="match status" value="2"/>
</dbReference>
<keyword evidence="3 6" id="KW-0812">Transmembrane</keyword>
<name>A0ABV9T7J5_9BACT</name>
<organism evidence="9 10">
    <name type="scientific">Negadavirga shengliensis</name>
    <dbReference type="NCBI Taxonomy" id="1389218"/>
    <lineage>
        <taxon>Bacteria</taxon>
        <taxon>Pseudomonadati</taxon>
        <taxon>Bacteroidota</taxon>
        <taxon>Cytophagia</taxon>
        <taxon>Cytophagales</taxon>
        <taxon>Cyclobacteriaceae</taxon>
        <taxon>Negadavirga</taxon>
    </lineage>
</organism>
<keyword evidence="10" id="KW-1185">Reference proteome</keyword>
<feature type="transmembrane region" description="Helical" evidence="6">
    <location>
        <begin position="284"/>
        <end position="306"/>
    </location>
</feature>
<feature type="transmembrane region" description="Helical" evidence="6">
    <location>
        <begin position="755"/>
        <end position="775"/>
    </location>
</feature>
<dbReference type="Pfam" id="PF12704">
    <property type="entry name" value="MacB_PCD"/>
    <property type="match status" value="1"/>
</dbReference>
<feature type="transmembrane region" description="Helical" evidence="6">
    <location>
        <begin position="672"/>
        <end position="693"/>
    </location>
</feature>
<dbReference type="PANTHER" id="PTHR30572">
    <property type="entry name" value="MEMBRANE COMPONENT OF TRANSPORTER-RELATED"/>
    <property type="match status" value="1"/>
</dbReference>
<evidence type="ECO:0000259" key="7">
    <source>
        <dbReference type="Pfam" id="PF02687"/>
    </source>
</evidence>
<keyword evidence="4 6" id="KW-1133">Transmembrane helix</keyword>
<dbReference type="PROSITE" id="PS51257">
    <property type="entry name" value="PROKAR_LIPOPROTEIN"/>
    <property type="match status" value="1"/>
</dbReference>
<feature type="transmembrane region" description="Helical" evidence="6">
    <location>
        <begin position="339"/>
        <end position="358"/>
    </location>
</feature>
<feature type="transmembrane region" description="Helical" evidence="6">
    <location>
        <begin position="429"/>
        <end position="448"/>
    </location>
</feature>
<comment type="subcellular location">
    <subcellularLocation>
        <location evidence="1">Cell membrane</location>
        <topology evidence="1">Multi-pass membrane protein</topology>
    </subcellularLocation>
</comment>
<feature type="domain" description="ABC3 transporter permease C-terminal" evidence="7">
    <location>
        <begin position="673"/>
        <end position="782"/>
    </location>
</feature>
<evidence type="ECO:0000256" key="6">
    <source>
        <dbReference type="SAM" id="Phobius"/>
    </source>
</evidence>
<dbReference type="PANTHER" id="PTHR30572:SF18">
    <property type="entry name" value="ABC-TYPE MACROLIDE FAMILY EXPORT SYSTEM PERMEASE COMPONENT 2"/>
    <property type="match status" value="1"/>
</dbReference>